<evidence type="ECO:0000256" key="9">
    <source>
        <dbReference type="ARBA" id="ARBA00023157"/>
    </source>
</evidence>
<keyword evidence="6" id="KW-0067">ATP-binding</keyword>
<keyword evidence="3 13" id="KW-0846">Cobalamin</keyword>
<comment type="cofactor">
    <cofactor evidence="1 13">
        <name>adenosylcob(III)alamin</name>
        <dbReference type="ChEBI" id="CHEBI:18408"/>
    </cofactor>
</comment>
<organism evidence="17 18">
    <name type="scientific">Acetomicrobium hydrogeniformans ATCC BAA-1850</name>
    <dbReference type="NCBI Taxonomy" id="592015"/>
    <lineage>
        <taxon>Bacteria</taxon>
        <taxon>Thermotogati</taxon>
        <taxon>Synergistota</taxon>
        <taxon>Synergistia</taxon>
        <taxon>Synergistales</taxon>
        <taxon>Acetomicrobiaceae</taxon>
        <taxon>Acetomicrobium</taxon>
    </lineage>
</organism>
<dbReference type="EC" id="1.17.4.1" evidence="13"/>
<feature type="domain" description="Ribonucleotide reductase large subunit C-terminal" evidence="15">
    <location>
        <begin position="94"/>
        <end position="410"/>
    </location>
</feature>
<feature type="domain" description="TSCPD" evidence="16">
    <location>
        <begin position="600"/>
        <end position="701"/>
    </location>
</feature>
<comment type="catalytic activity">
    <reaction evidence="12 13">
        <text>a 2'-deoxyribonucleoside 5'-diphosphate + [thioredoxin]-disulfide + H2O = a ribonucleoside 5'-diphosphate + [thioredoxin]-dithiol</text>
        <dbReference type="Rhea" id="RHEA:23252"/>
        <dbReference type="Rhea" id="RHEA-COMP:10698"/>
        <dbReference type="Rhea" id="RHEA-COMP:10700"/>
        <dbReference type="ChEBI" id="CHEBI:15377"/>
        <dbReference type="ChEBI" id="CHEBI:29950"/>
        <dbReference type="ChEBI" id="CHEBI:50058"/>
        <dbReference type="ChEBI" id="CHEBI:57930"/>
        <dbReference type="ChEBI" id="CHEBI:73316"/>
        <dbReference type="EC" id="1.17.4.1"/>
    </reaction>
</comment>
<evidence type="ECO:0000256" key="2">
    <source>
        <dbReference type="ARBA" id="ARBA00007405"/>
    </source>
</evidence>
<dbReference type="SUPFAM" id="SSF48168">
    <property type="entry name" value="R1 subunit of ribonucleotide reductase, N-terminal domain"/>
    <property type="match status" value="1"/>
</dbReference>
<reference evidence="18" key="1">
    <citation type="submission" date="2012-09" db="EMBL/GenBank/DDBJ databases">
        <authorList>
            <person name="Weinstock G."/>
            <person name="Sodergren E."/>
            <person name="Clifton S."/>
            <person name="Fulton L."/>
            <person name="Fulton B."/>
            <person name="Courtney L."/>
            <person name="Fronick C."/>
            <person name="Harrison M."/>
            <person name="Strong C."/>
            <person name="Farmer C."/>
            <person name="Delehaunty K."/>
            <person name="Markovic C."/>
            <person name="Hall O."/>
            <person name="Minx P."/>
            <person name="Tomlinson C."/>
            <person name="Mitreva M."/>
            <person name="Nelson J."/>
            <person name="Hou S."/>
            <person name="Wollam A."/>
            <person name="Pepin K.H."/>
            <person name="Johnson M."/>
            <person name="Bhonagiri V."/>
            <person name="Nash W.E."/>
            <person name="Suruliraj S."/>
            <person name="Warren W."/>
            <person name="Chinwalla A."/>
            <person name="Mardis E.R."/>
            <person name="Wilson R.K."/>
        </authorList>
    </citation>
    <scope>NUCLEOTIDE SEQUENCE [LARGE SCALE GENOMIC DNA]</scope>
    <source>
        <strain evidence="18">OS1</strain>
    </source>
</reference>
<dbReference type="InterPro" id="IPR008926">
    <property type="entry name" value="RNR_R1-su_N"/>
</dbReference>
<dbReference type="OrthoDB" id="9762933at2"/>
<feature type="domain" description="Ribonucleotide reductase large subunit C-terminal" evidence="15">
    <location>
        <begin position="414"/>
        <end position="559"/>
    </location>
</feature>
<evidence type="ECO:0000259" key="15">
    <source>
        <dbReference type="Pfam" id="PF02867"/>
    </source>
</evidence>
<feature type="domain" description="Ribonucleotide reductase large subunit N-terminal" evidence="14">
    <location>
        <begin position="10"/>
        <end position="90"/>
    </location>
</feature>
<evidence type="ECO:0000256" key="4">
    <source>
        <dbReference type="ARBA" id="ARBA00022634"/>
    </source>
</evidence>
<proteinExistence type="inferred from homology"/>
<dbReference type="Proteomes" id="UP000005273">
    <property type="component" value="Unassembled WGS sequence"/>
</dbReference>
<dbReference type="SUPFAM" id="SSF51998">
    <property type="entry name" value="PFL-like glycyl radical enzymes"/>
    <property type="match status" value="1"/>
</dbReference>
<evidence type="ECO:0000256" key="6">
    <source>
        <dbReference type="ARBA" id="ARBA00022840"/>
    </source>
</evidence>
<keyword evidence="10 13" id="KW-0170">Cobalt</keyword>
<keyword evidence="9" id="KW-1015">Disulfide bond</keyword>
<dbReference type="FunFam" id="3.20.70.20:FF:000018">
    <property type="entry name" value="Vitamin B12-dependent ribonucleotide reductase"/>
    <property type="match status" value="1"/>
</dbReference>
<dbReference type="GO" id="GO:0005524">
    <property type="term" value="F:ATP binding"/>
    <property type="evidence" value="ECO:0007669"/>
    <property type="project" value="UniProtKB-KW"/>
</dbReference>
<dbReference type="STRING" id="592015.HMPREF1705_02964"/>
<keyword evidence="4 13" id="KW-0237">DNA synthesis</keyword>
<dbReference type="UniPathway" id="UPA00326"/>
<evidence type="ECO:0000256" key="12">
    <source>
        <dbReference type="ARBA" id="ARBA00047754"/>
    </source>
</evidence>
<dbReference type="CDD" id="cd02888">
    <property type="entry name" value="RNR_II_dimer"/>
    <property type="match status" value="1"/>
</dbReference>
<dbReference type="eggNOG" id="COG0209">
    <property type="taxonomic scope" value="Bacteria"/>
</dbReference>
<evidence type="ECO:0000256" key="13">
    <source>
        <dbReference type="RuleBase" id="RU364064"/>
    </source>
</evidence>
<dbReference type="InterPro" id="IPR050862">
    <property type="entry name" value="RdRp_reductase_class-2"/>
</dbReference>
<dbReference type="NCBIfam" id="NF006417">
    <property type="entry name" value="PRK08665.1"/>
    <property type="match status" value="1"/>
</dbReference>
<gene>
    <name evidence="17" type="ORF">HMPREF1705_02964</name>
</gene>
<comment type="function">
    <text evidence="11 13">Catalyzes the reduction of ribonucleotides to deoxyribonucleotides. May function to provide a pool of deoxyribonucleotide precursors for DNA repair during oxygen limitation and/or for immediate growth after restoration of oxygen.</text>
</comment>
<keyword evidence="5 13" id="KW-0547">Nucleotide-binding</keyword>
<dbReference type="PANTHER" id="PTHR43371">
    <property type="entry name" value="VITAMIN B12-DEPENDENT RIBONUCLEOTIDE REDUCTASE"/>
    <property type="match status" value="1"/>
</dbReference>
<evidence type="ECO:0000313" key="18">
    <source>
        <dbReference type="Proteomes" id="UP000005273"/>
    </source>
</evidence>
<dbReference type="GO" id="GO:0071897">
    <property type="term" value="P:DNA biosynthetic process"/>
    <property type="evidence" value="ECO:0007669"/>
    <property type="project" value="UniProtKB-KW"/>
</dbReference>
<evidence type="ECO:0000259" key="16">
    <source>
        <dbReference type="Pfam" id="PF12637"/>
    </source>
</evidence>
<dbReference type="InterPro" id="IPR024434">
    <property type="entry name" value="TSCPD_dom"/>
</dbReference>
<dbReference type="Pfam" id="PF12637">
    <property type="entry name" value="TSCPD"/>
    <property type="match status" value="1"/>
</dbReference>
<dbReference type="Gene3D" id="3.20.70.20">
    <property type="match status" value="1"/>
</dbReference>
<dbReference type="PANTHER" id="PTHR43371:SF1">
    <property type="entry name" value="RIBONUCLEOSIDE-DIPHOSPHATE REDUCTASE"/>
    <property type="match status" value="1"/>
</dbReference>
<evidence type="ECO:0000256" key="8">
    <source>
        <dbReference type="ARBA" id="ARBA00023116"/>
    </source>
</evidence>
<keyword evidence="7 13" id="KW-0560">Oxidoreductase</keyword>
<evidence type="ECO:0000259" key="14">
    <source>
        <dbReference type="Pfam" id="PF00317"/>
    </source>
</evidence>
<evidence type="ECO:0000256" key="3">
    <source>
        <dbReference type="ARBA" id="ARBA00022628"/>
    </source>
</evidence>
<dbReference type="PRINTS" id="PR01183">
    <property type="entry name" value="RIBORDTASEM1"/>
</dbReference>
<dbReference type="RefSeq" id="WP_009201579.1">
    <property type="nucleotide sequence ID" value="NZ_ACJX03000001.1"/>
</dbReference>
<keyword evidence="18" id="KW-1185">Reference proteome</keyword>
<accession>A0A0T5XD90</accession>
<evidence type="ECO:0000256" key="1">
    <source>
        <dbReference type="ARBA" id="ARBA00001922"/>
    </source>
</evidence>
<name>A0A0T5XD90_9BACT</name>
<dbReference type="GO" id="GO:0004748">
    <property type="term" value="F:ribonucleoside-diphosphate reductase activity, thioredoxin disulfide as acceptor"/>
    <property type="evidence" value="ECO:0007669"/>
    <property type="project" value="UniProtKB-EC"/>
</dbReference>
<dbReference type="GO" id="GO:0031419">
    <property type="term" value="F:cobalamin binding"/>
    <property type="evidence" value="ECO:0007669"/>
    <property type="project" value="UniProtKB-KW"/>
</dbReference>
<dbReference type="InterPro" id="IPR013509">
    <property type="entry name" value="RNR_lsu_N"/>
</dbReference>
<keyword evidence="8" id="KW-0215">Deoxyribonucleotide synthesis</keyword>
<evidence type="ECO:0000313" key="17">
    <source>
        <dbReference type="EMBL" id="KRT35717.1"/>
    </source>
</evidence>
<dbReference type="Pfam" id="PF02867">
    <property type="entry name" value="Ribonuc_red_lgC"/>
    <property type="match status" value="2"/>
</dbReference>
<dbReference type="EMBL" id="ACJX03000001">
    <property type="protein sequence ID" value="KRT35717.1"/>
    <property type="molecule type" value="Genomic_DNA"/>
</dbReference>
<comment type="similarity">
    <text evidence="2 13">Belongs to the ribonucleoside diphosphate reductase class-2 family.</text>
</comment>
<evidence type="ECO:0000256" key="10">
    <source>
        <dbReference type="ARBA" id="ARBA00023285"/>
    </source>
</evidence>
<evidence type="ECO:0000256" key="7">
    <source>
        <dbReference type="ARBA" id="ARBA00023002"/>
    </source>
</evidence>
<dbReference type="InterPro" id="IPR013344">
    <property type="entry name" value="RNR_NrdJ/NrdZ"/>
</dbReference>
<protein>
    <recommendedName>
        <fullName evidence="13">Vitamin B12-dependent ribonucleotide reductase</fullName>
        <ecNumber evidence="13">1.17.4.1</ecNumber>
    </recommendedName>
</protein>
<dbReference type="GO" id="GO:0009263">
    <property type="term" value="P:deoxyribonucleotide biosynthetic process"/>
    <property type="evidence" value="ECO:0007669"/>
    <property type="project" value="UniProtKB-KW"/>
</dbReference>
<evidence type="ECO:0000256" key="11">
    <source>
        <dbReference type="ARBA" id="ARBA00025437"/>
    </source>
</evidence>
<dbReference type="NCBIfam" id="TIGR02504">
    <property type="entry name" value="NrdJ_Z"/>
    <property type="match status" value="1"/>
</dbReference>
<dbReference type="AlphaFoldDB" id="A0A0T5XD90"/>
<evidence type="ECO:0000256" key="5">
    <source>
        <dbReference type="ARBA" id="ARBA00022741"/>
    </source>
</evidence>
<sequence length="740" mass="81280">MSSGARIKPSFSENATKVLERRYLLKDEKGNLIETPEDMLWRVASAIAKAEKAFGDEESEEEWANKFYEMMASLDFLPNSPTLMNAGTPTAQLSACFVLPVGDSMDEIFDALKYTALVHKSGGGTGFNFSSLRPYGDIVKSTKGVASGPVSFMELFDHTTDVVKQGGMRRGANMGILNADHPDVIKFVKAKIEEGKLKNFNISVGTTQKFMKAVLNDEEWELVNPRTGEVVDKVGARNLFDLLCEMAWKTGDPGIIFLDKIEASNLTPNLGSITATNPCGEQPLLPFESCNLGSINLSNMVLPKGEIDWSKLERTVRIAVRFLDDVIEVNQFPIKEIADMTMSTRKIGLGVMGWADVLLKLRIPYDSDEALNLARKVMSFIAKIGHEESARLAETRGPFPAWKGSRWEEKGMLMRNATVTTIAPTGTISLVAEVSSGVEPVFALAYRRKAFEGEANLTYVNEILLDALREERLYSEALIELILERGSLKELDLPDSLKKVFVTAHDISPEWHVRMQAAFQEYTDNAVSKTINMPHEASVDDVKKAYLLAYELGCKGITIFRDRCKEDQVLYIGTGEVPSSEVKEEPKGLAGKGYVKPRRRPPLLSGRTVKIGTSYGNLYLTLNFIDGQPFEVFATLGKSGKDTQAHTEALGRLISLALRSDIPIDEIIKQLKGIGGSSPFLEGDALILSLPDAIARGLEMALGKAVEVNEGGDMCPVCGAPLIHAEGCERCTGCDYSRCS</sequence>
<dbReference type="InterPro" id="IPR000788">
    <property type="entry name" value="RNR_lg_C"/>
</dbReference>
<dbReference type="Pfam" id="PF00317">
    <property type="entry name" value="Ribonuc_red_lgN"/>
    <property type="match status" value="1"/>
</dbReference>
<comment type="caution">
    <text evidence="17">The sequence shown here is derived from an EMBL/GenBank/DDBJ whole genome shotgun (WGS) entry which is preliminary data.</text>
</comment>